<dbReference type="Proteomes" id="UP000249056">
    <property type="component" value="Unassembled WGS sequence"/>
</dbReference>
<proteinExistence type="predicted"/>
<comment type="caution">
    <text evidence="1">The sequence shown here is derived from an EMBL/GenBank/DDBJ whole genome shotgun (WGS) entry which is preliminary data.</text>
</comment>
<gene>
    <name evidence="1" type="ORF">DID88_002214</name>
</gene>
<dbReference type="EMBL" id="QKRW01000015">
    <property type="protein sequence ID" value="RAL64323.1"/>
    <property type="molecule type" value="Genomic_DNA"/>
</dbReference>
<sequence length="81" mass="8853">MANLEAREILKSLNNLVSDSSFGSNPKIKQEAVRLSKALTATVEEPENVAMELAFSTFLPMSARIAVDLNLFEHIANHNGP</sequence>
<accession>A0A395IY45</accession>
<dbReference type="AlphaFoldDB" id="A0A395IY45"/>
<evidence type="ECO:0000313" key="1">
    <source>
        <dbReference type="EMBL" id="RAL64323.1"/>
    </source>
</evidence>
<evidence type="ECO:0000313" key="2">
    <source>
        <dbReference type="Proteomes" id="UP000249056"/>
    </source>
</evidence>
<dbReference type="Gene3D" id="1.10.10.10">
    <property type="entry name" value="Winged helix-like DNA-binding domain superfamily/Winged helix DNA-binding domain"/>
    <property type="match status" value="1"/>
</dbReference>
<name>A0A395IY45_9HELO</name>
<keyword evidence="2" id="KW-1185">Reference proteome</keyword>
<reference evidence="1 2" key="1">
    <citation type="submission" date="2018-06" db="EMBL/GenBank/DDBJ databases">
        <title>Genome Sequence of the Brown Rot Fungal Pathogen Monilinia fructigena.</title>
        <authorList>
            <person name="Landi L."/>
            <person name="De Miccolis Angelini R.M."/>
            <person name="Pollastro S."/>
            <person name="Abate D."/>
            <person name="Faretra F."/>
            <person name="Romanazzi G."/>
        </authorList>
    </citation>
    <scope>NUCLEOTIDE SEQUENCE [LARGE SCALE GENOMIC DNA]</scope>
    <source>
        <strain evidence="1 2">Mfrg269</strain>
    </source>
</reference>
<dbReference type="InterPro" id="IPR036388">
    <property type="entry name" value="WH-like_DNA-bd_sf"/>
</dbReference>
<organism evidence="1 2">
    <name type="scientific">Monilinia fructigena</name>
    <dbReference type="NCBI Taxonomy" id="38457"/>
    <lineage>
        <taxon>Eukaryota</taxon>
        <taxon>Fungi</taxon>
        <taxon>Dikarya</taxon>
        <taxon>Ascomycota</taxon>
        <taxon>Pezizomycotina</taxon>
        <taxon>Leotiomycetes</taxon>
        <taxon>Helotiales</taxon>
        <taxon>Sclerotiniaceae</taxon>
        <taxon>Monilinia</taxon>
    </lineage>
</organism>
<dbReference type="OrthoDB" id="1535081at2759"/>
<protein>
    <submittedName>
        <fullName evidence="1">Uncharacterized protein</fullName>
    </submittedName>
</protein>